<feature type="binding site" evidence="5">
    <location>
        <position position="122"/>
    </location>
    <ligand>
        <name>ATP</name>
        <dbReference type="ChEBI" id="CHEBI:30616"/>
    </ligand>
</feature>
<keyword evidence="3" id="KW-0418">Kinase</keyword>
<dbReference type="KEGG" id="xbc:ELE36_17190"/>
<dbReference type="SUPFAM" id="SSF56112">
    <property type="entry name" value="Protein kinase-like (PK-like)"/>
    <property type="match status" value="1"/>
</dbReference>
<dbReference type="Pfam" id="PF13374">
    <property type="entry name" value="TPR_10"/>
    <property type="match status" value="1"/>
</dbReference>
<dbReference type="InterPro" id="IPR019734">
    <property type="entry name" value="TPR_rpt"/>
</dbReference>
<protein>
    <submittedName>
        <fullName evidence="8">Tetratricopeptide repeat protein</fullName>
    </submittedName>
</protein>
<dbReference type="Gene3D" id="3.30.200.20">
    <property type="entry name" value="Phosphorylase Kinase, domain 1"/>
    <property type="match status" value="1"/>
</dbReference>
<dbReference type="CDD" id="cd14014">
    <property type="entry name" value="STKc_PknB_like"/>
    <property type="match status" value="1"/>
</dbReference>
<proteinExistence type="predicted"/>
<keyword evidence="9" id="KW-1185">Reference proteome</keyword>
<evidence type="ECO:0000256" key="4">
    <source>
        <dbReference type="ARBA" id="ARBA00022840"/>
    </source>
</evidence>
<dbReference type="Gene3D" id="1.25.40.10">
    <property type="entry name" value="Tetratricopeptide repeat domain"/>
    <property type="match status" value="3"/>
</dbReference>
<organism evidence="8 9">
    <name type="scientific">Pseudolysobacter antarcticus</name>
    <dbReference type="NCBI Taxonomy" id="2511995"/>
    <lineage>
        <taxon>Bacteria</taxon>
        <taxon>Pseudomonadati</taxon>
        <taxon>Pseudomonadota</taxon>
        <taxon>Gammaproteobacteria</taxon>
        <taxon>Lysobacterales</taxon>
        <taxon>Rhodanobacteraceae</taxon>
        <taxon>Pseudolysobacter</taxon>
    </lineage>
</organism>
<dbReference type="InterPro" id="IPR011990">
    <property type="entry name" value="TPR-like_helical_dom_sf"/>
</dbReference>
<feature type="coiled-coil region" evidence="6">
    <location>
        <begin position="418"/>
        <end position="445"/>
    </location>
</feature>
<evidence type="ECO:0000313" key="9">
    <source>
        <dbReference type="Proteomes" id="UP000291562"/>
    </source>
</evidence>
<evidence type="ECO:0000256" key="5">
    <source>
        <dbReference type="PROSITE-ProRule" id="PRU10141"/>
    </source>
</evidence>
<dbReference type="Gene3D" id="1.10.510.10">
    <property type="entry name" value="Transferase(Phosphotransferase) domain 1"/>
    <property type="match status" value="1"/>
</dbReference>
<feature type="domain" description="Protein kinase" evidence="7">
    <location>
        <begin position="91"/>
        <end position="375"/>
    </location>
</feature>
<dbReference type="InterPro" id="IPR017441">
    <property type="entry name" value="Protein_kinase_ATP_BS"/>
</dbReference>
<dbReference type="Pfam" id="PF13424">
    <property type="entry name" value="TPR_12"/>
    <property type="match status" value="4"/>
</dbReference>
<dbReference type="PANTHER" id="PTHR43289">
    <property type="entry name" value="MITOGEN-ACTIVATED PROTEIN KINASE KINASE KINASE 20-RELATED"/>
    <property type="match status" value="1"/>
</dbReference>
<dbReference type="AlphaFoldDB" id="A0A411HNB9"/>
<keyword evidence="2 5" id="KW-0547">Nucleotide-binding</keyword>
<evidence type="ECO:0000256" key="3">
    <source>
        <dbReference type="ARBA" id="ARBA00022777"/>
    </source>
</evidence>
<keyword evidence="1" id="KW-0808">Transferase</keyword>
<accession>A0A411HNB9</accession>
<keyword evidence="6" id="KW-0175">Coiled coil</keyword>
<dbReference type="SMART" id="SM00028">
    <property type="entry name" value="TPR"/>
    <property type="match status" value="7"/>
</dbReference>
<dbReference type="InterPro" id="IPR008271">
    <property type="entry name" value="Ser/Thr_kinase_AS"/>
</dbReference>
<dbReference type="PROSITE" id="PS50011">
    <property type="entry name" value="PROTEIN_KINASE_DOM"/>
    <property type="match status" value="1"/>
</dbReference>
<dbReference type="SMART" id="SM00220">
    <property type="entry name" value="S_TKc"/>
    <property type="match status" value="1"/>
</dbReference>
<dbReference type="GO" id="GO:0005524">
    <property type="term" value="F:ATP binding"/>
    <property type="evidence" value="ECO:0007669"/>
    <property type="project" value="UniProtKB-UniRule"/>
</dbReference>
<dbReference type="PROSITE" id="PS00107">
    <property type="entry name" value="PROTEIN_KINASE_ATP"/>
    <property type="match status" value="1"/>
</dbReference>
<name>A0A411HNB9_9GAMM</name>
<dbReference type="InterPro" id="IPR000719">
    <property type="entry name" value="Prot_kinase_dom"/>
</dbReference>
<evidence type="ECO:0000256" key="2">
    <source>
        <dbReference type="ARBA" id="ARBA00022741"/>
    </source>
</evidence>
<evidence type="ECO:0000313" key="8">
    <source>
        <dbReference type="EMBL" id="QBB71956.1"/>
    </source>
</evidence>
<dbReference type="OrthoDB" id="9801841at2"/>
<evidence type="ECO:0000256" key="1">
    <source>
        <dbReference type="ARBA" id="ARBA00022679"/>
    </source>
</evidence>
<keyword evidence="4 5" id="KW-0067">ATP-binding</keyword>
<dbReference type="SUPFAM" id="SSF48452">
    <property type="entry name" value="TPR-like"/>
    <property type="match status" value="4"/>
</dbReference>
<dbReference type="PROSITE" id="PS00108">
    <property type="entry name" value="PROTEIN_KINASE_ST"/>
    <property type="match status" value="1"/>
</dbReference>
<dbReference type="Proteomes" id="UP000291562">
    <property type="component" value="Chromosome"/>
</dbReference>
<dbReference type="EMBL" id="CP035704">
    <property type="protein sequence ID" value="QBB71956.1"/>
    <property type="molecule type" value="Genomic_DNA"/>
</dbReference>
<dbReference type="InterPro" id="IPR011009">
    <property type="entry name" value="Kinase-like_dom_sf"/>
</dbReference>
<dbReference type="GO" id="GO:0004674">
    <property type="term" value="F:protein serine/threonine kinase activity"/>
    <property type="evidence" value="ECO:0007669"/>
    <property type="project" value="TreeGrafter"/>
</dbReference>
<evidence type="ECO:0000259" key="7">
    <source>
        <dbReference type="PROSITE" id="PS50011"/>
    </source>
</evidence>
<gene>
    <name evidence="8" type="ORF">ELE36_17190</name>
</gene>
<dbReference type="Pfam" id="PF00069">
    <property type="entry name" value="Pkinase"/>
    <property type="match status" value="1"/>
</dbReference>
<reference evidence="8 9" key="1">
    <citation type="submission" date="2019-01" db="EMBL/GenBank/DDBJ databases">
        <title>Pseudolysobacter antarctica gen. nov., sp. nov., isolated from Fildes Peninsula, Antarctica.</title>
        <authorList>
            <person name="Wei Z."/>
            <person name="Peng F."/>
        </authorList>
    </citation>
    <scope>NUCLEOTIDE SEQUENCE [LARGE SCALE GENOMIC DNA]</scope>
    <source>
        <strain evidence="8 9">AQ6-296</strain>
    </source>
</reference>
<dbReference type="RefSeq" id="WP_129835465.1">
    <property type="nucleotide sequence ID" value="NZ_CP035704.1"/>
</dbReference>
<evidence type="ECO:0000256" key="6">
    <source>
        <dbReference type="SAM" id="Coils"/>
    </source>
</evidence>
<dbReference type="PANTHER" id="PTHR43289:SF6">
    <property type="entry name" value="SERINE_THREONINE-PROTEIN KINASE NEKL-3"/>
    <property type="match status" value="1"/>
</dbReference>
<sequence>MSSLDPQRWRRLRVLLDQAMDHDGAARLAFVDALSAEDAELREDLQRLLIQHARDEEESSLDPFAVMAPLILGSAEANAEEDRIGQQIGVYRLLRLIGSGGMGSVYLAERNTDNFVQRVALKVIRGEVATAAARERFERERQILARLVHPNIAPLYDGGQTPDGQPFYTMEYVDGVPITEYCNTRLDNVRARVKLLIDIAGALACAHQNLVVHRDIKPSNILVTAEGRAKLLDFGIAKPMGVGDAALTQAALGPMTPEYAAPEQFRNADVTVATDIYQFGVLCYRVLTGRLPYRADPSDTYAWSRAVSEDDPLKLRLVLSEDGNNGETTTAPGRLRLRRSISGDLDAILRKAMAKSPGDRYQSMDALAADLSAFLDGRPISARQMGALFYAWRFVVRRPIASSAALLAILGLIATTLIAVRQAEMKAHEAERANAEAKHADAVADFLIGLFKVSDPGVNRGEKLNANEILARGAEKIEHEFVDEPDQRIRLQTVMAEVYAAMGDYPRTQPLLEQAIATLRSQSTPDPAALGHNLQQLAWLKAQLNDLPSALTLFEEAEALLTGISTPNALDDLVSVHLHRGLAFLWQGNYALAERDTRRALTLAQQTRGADSEMAARAHQNLGMVLDFLGDSAASKAETEIAFETYRRTLGEDHPDTLAVAAAIGWSLAQAGDLTGARSALLDVVARQKKVLGESNNGNGKALNQLGMVELRLGLTDQAIEHFLAAEAVYRREFGSNSAYLVTPVMLNRGRALLAVGRFAEALELFQQVHAQRVKDLPPGHAELAESLMFMSSALLHLGRITEALDNAKKAVTILRATPSIDPLDLAKALQRLGLALKASGDISHAHEAWREALDIASPAHGMNSWLAKDIRRYILELDPTLATPPQKTTSDIE</sequence>